<dbReference type="GO" id="GO:0016829">
    <property type="term" value="F:lyase activity"/>
    <property type="evidence" value="ECO:0007669"/>
    <property type="project" value="UniProtKB-KW"/>
</dbReference>
<evidence type="ECO:0000256" key="2">
    <source>
        <dbReference type="ARBA" id="ARBA00013169"/>
    </source>
</evidence>
<evidence type="ECO:0000256" key="5">
    <source>
        <dbReference type="ARBA" id="ARBA00022741"/>
    </source>
</evidence>
<dbReference type="Pfam" id="PF00133">
    <property type="entry name" value="tRNA-synt_1"/>
    <property type="match status" value="1"/>
</dbReference>
<dbReference type="GO" id="GO:0004832">
    <property type="term" value="F:valine-tRNA ligase activity"/>
    <property type="evidence" value="ECO:0007669"/>
    <property type="project" value="UniProtKB-EC"/>
</dbReference>
<keyword evidence="11" id="KW-0961">Cell wall biogenesis/degradation</keyword>
<dbReference type="PRINTS" id="PR00986">
    <property type="entry name" value="TRNASYNTHVAL"/>
</dbReference>
<evidence type="ECO:0000256" key="1">
    <source>
        <dbReference type="ARBA" id="ARBA00005594"/>
    </source>
</evidence>
<dbReference type="InterPro" id="IPR034718">
    <property type="entry name" value="RlpA"/>
</dbReference>
<dbReference type="NCBIfam" id="TIGR00413">
    <property type="entry name" value="rlpA"/>
    <property type="match status" value="1"/>
</dbReference>
<reference evidence="18" key="1">
    <citation type="journal article" date="2024" name="Gigascience">
        <title>Chromosome-level genome of the poultry shaft louse Menopon gallinae provides insight into the host-switching and adaptive evolution of parasitic lice.</title>
        <authorList>
            <person name="Xu Y."/>
            <person name="Ma L."/>
            <person name="Liu S."/>
            <person name="Liang Y."/>
            <person name="Liu Q."/>
            <person name="He Z."/>
            <person name="Tian L."/>
            <person name="Duan Y."/>
            <person name="Cai W."/>
            <person name="Li H."/>
            <person name="Song F."/>
        </authorList>
    </citation>
    <scope>NUCLEOTIDE SEQUENCE</scope>
    <source>
        <strain evidence="18">Cailab_2023a</strain>
    </source>
</reference>
<dbReference type="Gene3D" id="1.10.730.10">
    <property type="entry name" value="Isoleucyl-tRNA Synthetase, Domain 1"/>
    <property type="match status" value="1"/>
</dbReference>
<evidence type="ECO:0000256" key="9">
    <source>
        <dbReference type="ARBA" id="ARBA00023146"/>
    </source>
</evidence>
<dbReference type="InterPro" id="IPR002300">
    <property type="entry name" value="aa-tRNA-synth_Ia"/>
</dbReference>
<keyword evidence="4" id="KW-0436">Ligase</keyword>
<dbReference type="EMBL" id="JARGDH010000026">
    <property type="protein sequence ID" value="KAL0265443.1"/>
    <property type="molecule type" value="Genomic_DNA"/>
</dbReference>
<dbReference type="CDD" id="cd07962">
    <property type="entry name" value="Anticodon_Ia_Val"/>
    <property type="match status" value="1"/>
</dbReference>
<evidence type="ECO:0000256" key="10">
    <source>
        <dbReference type="ARBA" id="ARBA00023239"/>
    </source>
</evidence>
<dbReference type="EC" id="6.1.1.9" evidence="2"/>
<dbReference type="SUPFAM" id="SSF52374">
    <property type="entry name" value="Nucleotidylyl transferase"/>
    <property type="match status" value="1"/>
</dbReference>
<name>A0AAW2H6Z1_9NEOP</name>
<evidence type="ECO:0000256" key="3">
    <source>
        <dbReference type="ARBA" id="ARBA00022490"/>
    </source>
</evidence>
<feature type="domain" description="Methionyl/Valyl/Leucyl/Isoleucyl-tRNA synthetase anticodon-binding" evidence="16">
    <location>
        <begin position="806"/>
        <end position="953"/>
    </location>
</feature>
<dbReference type="HAMAP" id="MF_02004">
    <property type="entry name" value="Val_tRNA_synth_type1"/>
    <property type="match status" value="1"/>
</dbReference>
<keyword evidence="9" id="KW-0030">Aminoacyl-tRNA synthetase</keyword>
<comment type="catalytic activity">
    <reaction evidence="13">
        <text>tRNA(Val) + L-valine + ATP = L-valyl-tRNA(Val) + AMP + diphosphate</text>
        <dbReference type="Rhea" id="RHEA:10704"/>
        <dbReference type="Rhea" id="RHEA-COMP:9672"/>
        <dbReference type="Rhea" id="RHEA-COMP:9708"/>
        <dbReference type="ChEBI" id="CHEBI:30616"/>
        <dbReference type="ChEBI" id="CHEBI:33019"/>
        <dbReference type="ChEBI" id="CHEBI:57762"/>
        <dbReference type="ChEBI" id="CHEBI:78442"/>
        <dbReference type="ChEBI" id="CHEBI:78537"/>
        <dbReference type="ChEBI" id="CHEBI:456215"/>
        <dbReference type="EC" id="6.1.1.9"/>
    </reaction>
</comment>
<keyword evidence="5" id="KW-0547">Nucleotide-binding</keyword>
<dbReference type="HAMAP" id="MF_02071">
    <property type="entry name" value="RlpA"/>
    <property type="match status" value="1"/>
</dbReference>
<keyword evidence="6" id="KW-0067">ATP-binding</keyword>
<dbReference type="Gene3D" id="1.10.287.380">
    <property type="entry name" value="Valyl-tRNA synthetase, C-terminal domain"/>
    <property type="match status" value="1"/>
</dbReference>
<dbReference type="Pfam" id="PF03330">
    <property type="entry name" value="DPBB_1"/>
    <property type="match status" value="1"/>
</dbReference>
<keyword evidence="3" id="KW-0963">Cytoplasm</keyword>
<dbReference type="GO" id="GO:0006438">
    <property type="term" value="P:valyl-tRNA aminoacylation"/>
    <property type="evidence" value="ECO:0007669"/>
    <property type="project" value="InterPro"/>
</dbReference>
<dbReference type="GO" id="GO:0005829">
    <property type="term" value="C:cytosol"/>
    <property type="evidence" value="ECO:0007669"/>
    <property type="project" value="TreeGrafter"/>
</dbReference>
<evidence type="ECO:0000259" key="14">
    <source>
        <dbReference type="Pfam" id="PF00133"/>
    </source>
</evidence>
<dbReference type="Gene3D" id="3.40.50.620">
    <property type="entry name" value="HUPs"/>
    <property type="match status" value="2"/>
</dbReference>
<dbReference type="InterPro" id="IPR009008">
    <property type="entry name" value="Val/Leu/Ile-tRNA-synth_edit"/>
</dbReference>
<dbReference type="InterPro" id="IPR036908">
    <property type="entry name" value="RlpA-like_sf"/>
</dbReference>
<comment type="similarity">
    <text evidence="1">Belongs to the class-I aminoacyl-tRNA synthetase family.</text>
</comment>
<dbReference type="SUPFAM" id="SSF50685">
    <property type="entry name" value="Barwin-like endoglucanases"/>
    <property type="match status" value="1"/>
</dbReference>
<keyword evidence="10" id="KW-0456">Lyase</keyword>
<evidence type="ECO:0000256" key="13">
    <source>
        <dbReference type="ARBA" id="ARBA00047552"/>
    </source>
</evidence>
<evidence type="ECO:0000256" key="12">
    <source>
        <dbReference type="ARBA" id="ARBA00029936"/>
    </source>
</evidence>
<evidence type="ECO:0000259" key="16">
    <source>
        <dbReference type="Pfam" id="PF08264"/>
    </source>
</evidence>
<dbReference type="Gene3D" id="2.40.40.10">
    <property type="entry name" value="RlpA-like domain"/>
    <property type="match status" value="1"/>
</dbReference>
<organism evidence="18">
    <name type="scientific">Menopon gallinae</name>
    <name type="common">poultry shaft louse</name>
    <dbReference type="NCBI Taxonomy" id="328185"/>
    <lineage>
        <taxon>Eukaryota</taxon>
        <taxon>Metazoa</taxon>
        <taxon>Ecdysozoa</taxon>
        <taxon>Arthropoda</taxon>
        <taxon>Hexapoda</taxon>
        <taxon>Insecta</taxon>
        <taxon>Pterygota</taxon>
        <taxon>Neoptera</taxon>
        <taxon>Paraneoptera</taxon>
        <taxon>Psocodea</taxon>
        <taxon>Troctomorpha</taxon>
        <taxon>Phthiraptera</taxon>
        <taxon>Amblycera</taxon>
        <taxon>Menoponidae</taxon>
        <taxon>Menopon</taxon>
    </lineage>
</organism>
<feature type="domain" description="RlpA-like protein double-psi beta-barrel" evidence="15">
    <location>
        <begin position="69"/>
        <end position="158"/>
    </location>
</feature>
<dbReference type="InterPro" id="IPR033705">
    <property type="entry name" value="Anticodon_Ia_Val"/>
</dbReference>
<dbReference type="GO" id="GO:0005524">
    <property type="term" value="F:ATP binding"/>
    <property type="evidence" value="ECO:0007669"/>
    <property type="project" value="UniProtKB-KW"/>
</dbReference>
<dbReference type="FunFam" id="3.90.740.10:FF:000005">
    <property type="entry name" value="Valine--tRNA ligase, mitochondrial"/>
    <property type="match status" value="1"/>
</dbReference>
<dbReference type="InterPro" id="IPR012997">
    <property type="entry name" value="RplA"/>
</dbReference>
<dbReference type="Gene3D" id="2.170.220.10">
    <property type="match status" value="1"/>
</dbReference>
<dbReference type="PANTHER" id="PTHR11946">
    <property type="entry name" value="VALYL-TRNA SYNTHETASES"/>
    <property type="match status" value="1"/>
</dbReference>
<proteinExistence type="inferred from homology"/>
<dbReference type="AlphaFoldDB" id="A0AAW2H6Z1"/>
<keyword evidence="7" id="KW-0648">Protein biosynthesis</keyword>
<keyword evidence="8" id="KW-0175">Coiled coil</keyword>
<evidence type="ECO:0000256" key="4">
    <source>
        <dbReference type="ARBA" id="ARBA00022598"/>
    </source>
</evidence>
<dbReference type="Pfam" id="PF08264">
    <property type="entry name" value="Anticodon_1"/>
    <property type="match status" value="1"/>
</dbReference>
<dbReference type="Gene3D" id="3.90.740.10">
    <property type="entry name" value="Valyl/Leucyl/Isoleucyl-tRNA synthetase, editing domain"/>
    <property type="match status" value="1"/>
</dbReference>
<dbReference type="CDD" id="cd00817">
    <property type="entry name" value="ValRS_core"/>
    <property type="match status" value="1"/>
</dbReference>
<dbReference type="InterPro" id="IPR037118">
    <property type="entry name" value="Val-tRNA_synth_C_sf"/>
</dbReference>
<dbReference type="InterPro" id="IPR014729">
    <property type="entry name" value="Rossmann-like_a/b/a_fold"/>
</dbReference>
<dbReference type="NCBIfam" id="NF004349">
    <property type="entry name" value="PRK05729.1"/>
    <property type="match status" value="1"/>
</dbReference>
<evidence type="ECO:0000259" key="15">
    <source>
        <dbReference type="Pfam" id="PF03330"/>
    </source>
</evidence>
<accession>A0AAW2H6Z1</accession>
<dbReference type="InterPro" id="IPR019499">
    <property type="entry name" value="Val-tRNA_synth_tRNA-bd"/>
</dbReference>
<dbReference type="PANTHER" id="PTHR11946:SF93">
    <property type="entry name" value="VALINE--TRNA LIGASE, CHLOROPLASTIC_MITOCHONDRIAL 2"/>
    <property type="match status" value="1"/>
</dbReference>
<gene>
    <name evidence="18" type="ORF">PYX00_011052</name>
</gene>
<dbReference type="FunFam" id="3.40.50.620:FF:000098">
    <property type="entry name" value="Valine--tRNA ligase"/>
    <property type="match status" value="1"/>
</dbReference>
<dbReference type="InterPro" id="IPR009009">
    <property type="entry name" value="RlpA-like_DPBB"/>
</dbReference>
<dbReference type="SUPFAM" id="SSF47323">
    <property type="entry name" value="Anticodon-binding domain of a subclass of class I aminoacyl-tRNA synthetases"/>
    <property type="match status" value="1"/>
</dbReference>
<evidence type="ECO:0000256" key="8">
    <source>
        <dbReference type="ARBA" id="ARBA00023054"/>
    </source>
</evidence>
<evidence type="ECO:0000256" key="7">
    <source>
        <dbReference type="ARBA" id="ARBA00022917"/>
    </source>
</evidence>
<dbReference type="NCBIfam" id="TIGR00422">
    <property type="entry name" value="valS"/>
    <property type="match status" value="1"/>
</dbReference>
<dbReference type="GO" id="GO:0002161">
    <property type="term" value="F:aminoacyl-tRNA deacylase activity"/>
    <property type="evidence" value="ECO:0007669"/>
    <property type="project" value="InterPro"/>
</dbReference>
<dbReference type="SUPFAM" id="SSF50677">
    <property type="entry name" value="ValRS/IleRS/LeuRS editing domain"/>
    <property type="match status" value="1"/>
</dbReference>
<feature type="domain" description="Aminoacyl-tRNA synthetase class Ia" evidence="14">
    <location>
        <begin position="248"/>
        <end position="763"/>
    </location>
</feature>
<dbReference type="InterPro" id="IPR009080">
    <property type="entry name" value="tRNAsynth_Ia_anticodon-bd"/>
</dbReference>
<evidence type="ECO:0000313" key="18">
    <source>
        <dbReference type="EMBL" id="KAL0265443.1"/>
    </source>
</evidence>
<dbReference type="CDD" id="cd22268">
    <property type="entry name" value="DPBB_RlpA-like"/>
    <property type="match status" value="1"/>
</dbReference>
<evidence type="ECO:0000256" key="11">
    <source>
        <dbReference type="ARBA" id="ARBA00023316"/>
    </source>
</evidence>
<dbReference type="SUPFAM" id="SSF46589">
    <property type="entry name" value="tRNA-binding arm"/>
    <property type="match status" value="1"/>
</dbReference>
<feature type="domain" description="Valyl-tRNA synthetase tRNA-binding arm" evidence="17">
    <location>
        <begin position="1017"/>
        <end position="1069"/>
    </location>
</feature>
<dbReference type="InterPro" id="IPR010978">
    <property type="entry name" value="tRNA-bd_arm"/>
</dbReference>
<comment type="caution">
    <text evidence="18">The sequence shown here is derived from an EMBL/GenBank/DDBJ whole genome shotgun (WGS) entry which is preliminary data.</text>
</comment>
<dbReference type="Pfam" id="PF10458">
    <property type="entry name" value="Val_tRNA-synt_C"/>
    <property type="match status" value="1"/>
</dbReference>
<evidence type="ECO:0000256" key="6">
    <source>
        <dbReference type="ARBA" id="ARBA00022840"/>
    </source>
</evidence>
<sequence>MIRIKVIAKLKDEEIQEFSRNGNKVTLTLLALDPETENYESMNVKAKLLGISSYPAIVSLSAHEEIEVVAGLASWYGEDFHGKLTANGETYDMTALTAAHRTLPFGTKVKVVNLLNNRCVVVRINDRGPFKEERIIDVSKAAAEELDFIRNGIVPVRIEILVKGENGSSICLSKDKIDSNSSLAIADKTSNVVSASKTKILDNKLDCVEEKERGYVLAKNSDSLDKRPDVSLSPEQTTSLDMLQENLGVLHMGHGLNMSLQDILARYKKLQGKEVLWLPGTDHAGIATQNVVERKLKEEGKDRVILGKELFLEEVWSVKDRHHTAIKAQMQRLGLAVDWSRERFTLDVDLCKAVSQAFICLYEKGLIYKGKYLVNWDPSSQSAISDEEVEHKEVTGRLYYLAYPLLEDSSKYLEIATTRPETLFGDVAVAVHPRDKRYKEFIGKNLILPLKGERIPIIADEYVDPNFGTGVVKITPAHDPNDFEMAQRHSLACVNVMNADGTLNEQAGEFEGIDRLIARKKVVAKLKEMNYLLHEETHKHQVGHCHRSGEIIEPYLSEQWFVRMRPLAKRALDALQKGEIRFFPTHWENTYAHWLENIRDWCISRQLWWGHRIPIWYEEQTGEAVASLGDPSTKEEHRGKKFIQEEDTLDTWFSSWLWPFSVMGWPEETCDFKRFYPSSTLVTAYDIIFFWVARMVMAGLEFTEKVPFKDIYITPLIRDKKGRKMSKSLGNGIDPLEVIELYGCDALRFTLAFLSTQGQDLPIDLETFKLGSKFCNKVWNASRFILSRADALSLRDAKKIKFSQLDKWLQASLAFSSKRLEEFMERYRFNEASREVYEFFWVDFCDWYLELQKINFNQAEAAQNKALQEEIYTKLLYFLSESLKLLHPFLPFLSEEIWDKLPNTSGLLLNSSGLKHEDPKEIDVKAWQIMESFKTWISGIRTIRSEFNLSPTRLIDLELYFEEDFSYQTFFLEHLAWAKSLLKANEIRFVKVMDKSKGIAFVGKGFISQALIKEFIDIPQEIARLNKAIHRYEDLWKKTKAKLANQDFLKKAPANIIKEEQEKLKEFERLIKLKREYAQVLQA</sequence>
<evidence type="ECO:0000259" key="17">
    <source>
        <dbReference type="Pfam" id="PF10458"/>
    </source>
</evidence>
<dbReference type="InterPro" id="IPR002303">
    <property type="entry name" value="Valyl-tRNA_ligase"/>
</dbReference>
<dbReference type="GO" id="GO:0071555">
    <property type="term" value="P:cell wall organization"/>
    <property type="evidence" value="ECO:0007669"/>
    <property type="project" value="UniProtKB-KW"/>
</dbReference>
<dbReference type="InterPro" id="IPR013155">
    <property type="entry name" value="M/V/L/I-tRNA-synth_anticd-bd"/>
</dbReference>
<protein>
    <recommendedName>
        <fullName evidence="2">valine--tRNA ligase</fullName>
        <ecNumber evidence="2">6.1.1.9</ecNumber>
    </recommendedName>
    <alternativeName>
        <fullName evidence="12">Valyl-tRNA synthetase</fullName>
    </alternativeName>
</protein>